<evidence type="ECO:0000313" key="2">
    <source>
        <dbReference type="EMBL" id="HFM99998.1"/>
    </source>
</evidence>
<feature type="transmembrane region" description="Helical" evidence="1">
    <location>
        <begin position="103"/>
        <end position="121"/>
    </location>
</feature>
<feature type="transmembrane region" description="Helical" evidence="1">
    <location>
        <begin position="185"/>
        <end position="204"/>
    </location>
</feature>
<protein>
    <recommendedName>
        <fullName evidence="3">Glycosyltransferase RgtA/B/C/D-like domain-containing protein</fullName>
    </recommendedName>
</protein>
<accession>A0A7C3PIQ4</accession>
<keyword evidence="1" id="KW-0812">Transmembrane</keyword>
<dbReference type="AlphaFoldDB" id="A0A7C3PIQ4"/>
<proteinExistence type="predicted"/>
<sequence>MKVLILSFESLLVQIQKTIRTHQKFLTFFGIFFVLLLLLMPPGDWHDNEETKLGSAWRQVSPPAIAAVSALTDDSLHRFLFTFLNNLGIISVGLDWTHYLGRLLVITLYAVALTAFFRALKFSIVEASFILLLFVHTGEDILGGEWLFRGYEPKTLAYPFIFLSFASFLKNCFQLTYLWLAIATYFHFLVGGFWLLVVLACDLYRNRATQRTLKQFLQYLLICLPLISLIAFDQIRSSASQTNPSPDWIYTFYRNAHHVAPFALPQLTDAWYVGIIFLTVLTIIFGCFSLFCKQRNQQQSARLIFSLNLYLFAALAISFFDKTGFWGRFYLFRPSSITYFLALCFFVALFKSRVAKSHLIFITLLACVGLASLPLIPKKLKALRPLAPDYPPAVRQLVAQTNPSDIFLVDFALEEKWIAFERSLDRPTLIMHKFVPTGSAPLIRWYELVQRRDQVFQTGCPASLVSEYHVAYLLTPAKNDIPLSCGEAIYRDQRIQLIRVDEKFRK</sequence>
<evidence type="ECO:0008006" key="3">
    <source>
        <dbReference type="Google" id="ProtNLM"/>
    </source>
</evidence>
<feature type="transmembrane region" description="Helical" evidence="1">
    <location>
        <begin position="270"/>
        <end position="291"/>
    </location>
</feature>
<dbReference type="EMBL" id="DSRU01000281">
    <property type="protein sequence ID" value="HFM99998.1"/>
    <property type="molecule type" value="Genomic_DNA"/>
</dbReference>
<organism evidence="2">
    <name type="scientific">Oscillatoriales cyanobacterium SpSt-418</name>
    <dbReference type="NCBI Taxonomy" id="2282169"/>
    <lineage>
        <taxon>Bacteria</taxon>
        <taxon>Bacillati</taxon>
        <taxon>Cyanobacteriota</taxon>
        <taxon>Cyanophyceae</taxon>
        <taxon>Oscillatoriophycideae</taxon>
        <taxon>Oscillatoriales</taxon>
    </lineage>
</organism>
<feature type="transmembrane region" description="Helical" evidence="1">
    <location>
        <begin position="25"/>
        <end position="43"/>
    </location>
</feature>
<feature type="transmembrane region" description="Helical" evidence="1">
    <location>
        <begin position="216"/>
        <end position="235"/>
    </location>
</feature>
<reference evidence="2" key="1">
    <citation type="journal article" date="2020" name="mSystems">
        <title>Genome- and Community-Level Interaction Insights into Carbon Utilization and Element Cycling Functions of Hydrothermarchaeota in Hydrothermal Sediment.</title>
        <authorList>
            <person name="Zhou Z."/>
            <person name="Liu Y."/>
            <person name="Xu W."/>
            <person name="Pan J."/>
            <person name="Luo Z.H."/>
            <person name="Li M."/>
        </authorList>
    </citation>
    <scope>NUCLEOTIDE SEQUENCE [LARGE SCALE GENOMIC DNA]</scope>
    <source>
        <strain evidence="2">SpSt-418</strain>
    </source>
</reference>
<keyword evidence="1" id="KW-1133">Transmembrane helix</keyword>
<comment type="caution">
    <text evidence="2">The sequence shown here is derived from an EMBL/GenBank/DDBJ whole genome shotgun (WGS) entry which is preliminary data.</text>
</comment>
<name>A0A7C3PIQ4_9CYAN</name>
<keyword evidence="1" id="KW-0472">Membrane</keyword>
<feature type="transmembrane region" description="Helical" evidence="1">
    <location>
        <begin position="357"/>
        <end position="376"/>
    </location>
</feature>
<feature type="transmembrane region" description="Helical" evidence="1">
    <location>
        <begin position="160"/>
        <end position="179"/>
    </location>
</feature>
<feature type="transmembrane region" description="Helical" evidence="1">
    <location>
        <begin position="303"/>
        <end position="320"/>
    </location>
</feature>
<feature type="transmembrane region" description="Helical" evidence="1">
    <location>
        <begin position="332"/>
        <end position="350"/>
    </location>
</feature>
<gene>
    <name evidence="2" type="ORF">ENR64_20015</name>
</gene>
<evidence type="ECO:0000256" key="1">
    <source>
        <dbReference type="SAM" id="Phobius"/>
    </source>
</evidence>